<evidence type="ECO:0000313" key="2">
    <source>
        <dbReference type="Proteomes" id="UP000887566"/>
    </source>
</evidence>
<dbReference type="InterPro" id="IPR002068">
    <property type="entry name" value="A-crystallin/Hsp20_dom"/>
</dbReference>
<name>A0A914VSP9_9BILA</name>
<dbReference type="GO" id="GO:0042026">
    <property type="term" value="P:protein refolding"/>
    <property type="evidence" value="ECO:0007669"/>
    <property type="project" value="TreeGrafter"/>
</dbReference>
<dbReference type="Proteomes" id="UP000887566">
    <property type="component" value="Unplaced"/>
</dbReference>
<evidence type="ECO:0000313" key="3">
    <source>
        <dbReference type="WBParaSite" id="PSAMB.scaffold2420size23345.g17706.t1"/>
    </source>
</evidence>
<dbReference type="InterPro" id="IPR008978">
    <property type="entry name" value="HSP20-like_chaperone"/>
</dbReference>
<dbReference type="GO" id="GO:0051082">
    <property type="term" value="F:unfolded protein binding"/>
    <property type="evidence" value="ECO:0007669"/>
    <property type="project" value="TreeGrafter"/>
</dbReference>
<dbReference type="AlphaFoldDB" id="A0A914VSP9"/>
<dbReference type="InterPro" id="IPR001436">
    <property type="entry name" value="Alpha-crystallin/sHSP_animal"/>
</dbReference>
<organism evidence="2 3">
    <name type="scientific">Plectus sambesii</name>
    <dbReference type="NCBI Taxonomy" id="2011161"/>
    <lineage>
        <taxon>Eukaryota</taxon>
        <taxon>Metazoa</taxon>
        <taxon>Ecdysozoa</taxon>
        <taxon>Nematoda</taxon>
        <taxon>Chromadorea</taxon>
        <taxon>Plectida</taxon>
        <taxon>Plectina</taxon>
        <taxon>Plectoidea</taxon>
        <taxon>Plectidae</taxon>
        <taxon>Plectus</taxon>
    </lineage>
</organism>
<keyword evidence="2" id="KW-1185">Reference proteome</keyword>
<dbReference type="SUPFAM" id="SSF49764">
    <property type="entry name" value="HSP20-like chaperones"/>
    <property type="match status" value="1"/>
</dbReference>
<reference evidence="3" key="1">
    <citation type="submission" date="2022-11" db="UniProtKB">
        <authorList>
            <consortium name="WormBaseParasite"/>
        </authorList>
    </citation>
    <scope>IDENTIFICATION</scope>
</reference>
<accession>A0A914VSP9</accession>
<protein>
    <submittedName>
        <fullName evidence="3">SHSP domain-containing protein</fullName>
    </submittedName>
</protein>
<feature type="domain" description="SHSP" evidence="1">
    <location>
        <begin position="35"/>
        <end position="96"/>
    </location>
</feature>
<proteinExistence type="predicted"/>
<sequence>MTNIATSITIAQINYQRSALRCENDCRDRDLCAAVRVAGDQLVVHGRHELRSGPSGMDIAREVHRSYKLPSDVNPKSLKSNLDKRGVLSISAAKKKM</sequence>
<dbReference type="PANTHER" id="PTHR45640">
    <property type="entry name" value="HEAT SHOCK PROTEIN HSP-12.2-RELATED"/>
    <property type="match status" value="1"/>
</dbReference>
<dbReference type="PANTHER" id="PTHR45640:SF35">
    <property type="entry name" value="HEAT SHOCK PROTEIN HSP-12.2"/>
    <property type="match status" value="1"/>
</dbReference>
<evidence type="ECO:0000259" key="1">
    <source>
        <dbReference type="Pfam" id="PF00011"/>
    </source>
</evidence>
<dbReference type="GO" id="GO:0005737">
    <property type="term" value="C:cytoplasm"/>
    <property type="evidence" value="ECO:0007669"/>
    <property type="project" value="TreeGrafter"/>
</dbReference>
<dbReference type="WBParaSite" id="PSAMB.scaffold2420size23345.g17706.t1">
    <property type="protein sequence ID" value="PSAMB.scaffold2420size23345.g17706.t1"/>
    <property type="gene ID" value="PSAMB.scaffold2420size23345.g17706"/>
</dbReference>
<dbReference type="Pfam" id="PF00011">
    <property type="entry name" value="HSP20"/>
    <property type="match status" value="1"/>
</dbReference>
<dbReference type="Gene3D" id="2.60.40.790">
    <property type="match status" value="1"/>
</dbReference>
<dbReference type="CDD" id="cd06526">
    <property type="entry name" value="metazoan_ACD"/>
    <property type="match status" value="1"/>
</dbReference>
<dbReference type="GO" id="GO:0009408">
    <property type="term" value="P:response to heat"/>
    <property type="evidence" value="ECO:0007669"/>
    <property type="project" value="TreeGrafter"/>
</dbReference>
<dbReference type="GO" id="GO:0005634">
    <property type="term" value="C:nucleus"/>
    <property type="evidence" value="ECO:0007669"/>
    <property type="project" value="TreeGrafter"/>
</dbReference>